<comment type="caution">
    <text evidence="1">The sequence shown here is derived from an EMBL/GenBank/DDBJ whole genome shotgun (WGS) entry which is preliminary data.</text>
</comment>
<dbReference type="EMBL" id="JABSTQ010000857">
    <property type="protein sequence ID" value="KAG0445147.1"/>
    <property type="molecule type" value="Genomic_DNA"/>
</dbReference>
<reference evidence="1 2" key="1">
    <citation type="journal article" date="2020" name="Cell">
        <title>Large-Scale Comparative Analyses of Tick Genomes Elucidate Their Genetic Diversity and Vector Capacities.</title>
        <authorList>
            <consortium name="Tick Genome and Microbiome Consortium (TIGMIC)"/>
            <person name="Jia N."/>
            <person name="Wang J."/>
            <person name="Shi W."/>
            <person name="Du L."/>
            <person name="Sun Y."/>
            <person name="Zhan W."/>
            <person name="Jiang J.F."/>
            <person name="Wang Q."/>
            <person name="Zhang B."/>
            <person name="Ji P."/>
            <person name="Bell-Sakyi L."/>
            <person name="Cui X.M."/>
            <person name="Yuan T.T."/>
            <person name="Jiang B.G."/>
            <person name="Yang W.F."/>
            <person name="Lam T.T."/>
            <person name="Chang Q.C."/>
            <person name="Ding S.J."/>
            <person name="Wang X.J."/>
            <person name="Zhu J.G."/>
            <person name="Ruan X.D."/>
            <person name="Zhao L."/>
            <person name="Wei J.T."/>
            <person name="Ye R.Z."/>
            <person name="Que T.C."/>
            <person name="Du C.H."/>
            <person name="Zhou Y.H."/>
            <person name="Cheng J.X."/>
            <person name="Dai P.F."/>
            <person name="Guo W.B."/>
            <person name="Han X.H."/>
            <person name="Huang E.J."/>
            <person name="Li L.F."/>
            <person name="Wei W."/>
            <person name="Gao Y.C."/>
            <person name="Liu J.Z."/>
            <person name="Shao H.Z."/>
            <person name="Wang X."/>
            <person name="Wang C.C."/>
            <person name="Yang T.C."/>
            <person name="Huo Q.B."/>
            <person name="Li W."/>
            <person name="Chen H.Y."/>
            <person name="Chen S.E."/>
            <person name="Zhou L.G."/>
            <person name="Ni X.B."/>
            <person name="Tian J.H."/>
            <person name="Sheng Y."/>
            <person name="Liu T."/>
            <person name="Pan Y.S."/>
            <person name="Xia L.Y."/>
            <person name="Li J."/>
            <person name="Zhao F."/>
            <person name="Cao W.C."/>
        </authorList>
    </citation>
    <scope>NUCLEOTIDE SEQUENCE [LARGE SCALE GENOMIC DNA]</scope>
    <source>
        <strain evidence="1">Iper-2018</strain>
    </source>
</reference>
<organism evidence="1 2">
    <name type="scientific">Ixodes persulcatus</name>
    <name type="common">Taiga tick</name>
    <dbReference type="NCBI Taxonomy" id="34615"/>
    <lineage>
        <taxon>Eukaryota</taxon>
        <taxon>Metazoa</taxon>
        <taxon>Ecdysozoa</taxon>
        <taxon>Arthropoda</taxon>
        <taxon>Chelicerata</taxon>
        <taxon>Arachnida</taxon>
        <taxon>Acari</taxon>
        <taxon>Parasitiformes</taxon>
        <taxon>Ixodida</taxon>
        <taxon>Ixodoidea</taxon>
        <taxon>Ixodidae</taxon>
        <taxon>Ixodinae</taxon>
        <taxon>Ixodes</taxon>
    </lineage>
</organism>
<gene>
    <name evidence="1" type="ORF">HPB47_019188</name>
</gene>
<dbReference type="Proteomes" id="UP000805193">
    <property type="component" value="Unassembled WGS sequence"/>
</dbReference>
<keyword evidence="2" id="KW-1185">Reference proteome</keyword>
<sequence>MLKNLPRNYIDVLLDQINQAWKSDNIPHEWKTAEVIPIPKPGKPPTEITNLRPISIISCVGNLMKKMVLRRLEWHLHYQETFHQTMTGF</sequence>
<proteinExistence type="predicted"/>
<accession>A0AC60R101</accession>
<evidence type="ECO:0000313" key="1">
    <source>
        <dbReference type="EMBL" id="KAG0445147.1"/>
    </source>
</evidence>
<feature type="non-terminal residue" evidence="1">
    <location>
        <position position="89"/>
    </location>
</feature>
<protein>
    <submittedName>
        <fullName evidence="1">Uncharacterized protein</fullName>
    </submittedName>
</protein>
<evidence type="ECO:0000313" key="2">
    <source>
        <dbReference type="Proteomes" id="UP000805193"/>
    </source>
</evidence>
<name>A0AC60R101_IXOPE</name>